<comment type="similarity">
    <text evidence="4">Belongs to the ADC family.</text>
</comment>
<dbReference type="Pfam" id="PF06314">
    <property type="entry name" value="ADC"/>
    <property type="match status" value="1"/>
</dbReference>
<reference evidence="5 6" key="1">
    <citation type="submission" date="2014-01" db="EMBL/GenBank/DDBJ databases">
        <title>Genome sequence determination for a cystic fibrosis isolate, Inquilinus limosus.</title>
        <authorList>
            <person name="Pino M."/>
            <person name="Di Conza J."/>
            <person name="Gutkind G."/>
        </authorList>
    </citation>
    <scope>NUCLEOTIDE SEQUENCE [LARGE SCALE GENOMIC DNA]</scope>
    <source>
        <strain evidence="5 6">MP06</strain>
    </source>
</reference>
<dbReference type="AlphaFoldDB" id="A0A0A0D987"/>
<dbReference type="InterPro" id="IPR010451">
    <property type="entry name" value="Acetoacetate_decarboxylase"/>
</dbReference>
<comment type="catalytic activity">
    <reaction evidence="4">
        <text>acetoacetate + H(+) = acetone + CO2</text>
        <dbReference type="Rhea" id="RHEA:19729"/>
        <dbReference type="ChEBI" id="CHEBI:13705"/>
        <dbReference type="ChEBI" id="CHEBI:15347"/>
        <dbReference type="ChEBI" id="CHEBI:15378"/>
        <dbReference type="ChEBI" id="CHEBI:16526"/>
        <dbReference type="EC" id="4.1.1.4"/>
    </reaction>
</comment>
<dbReference type="EMBL" id="JANX01000097">
    <property type="protein sequence ID" value="KGM34378.1"/>
    <property type="molecule type" value="Genomic_DNA"/>
</dbReference>
<gene>
    <name evidence="4" type="primary">adc</name>
    <name evidence="5" type="ORF">P409_10590</name>
</gene>
<name>A0A0A0D987_9PROT</name>
<keyword evidence="1 4" id="KW-0210">Decarboxylase</keyword>
<dbReference type="SUPFAM" id="SSF160104">
    <property type="entry name" value="Acetoacetate decarboxylase-like"/>
    <property type="match status" value="1"/>
</dbReference>
<dbReference type="InterPro" id="IPR023375">
    <property type="entry name" value="ADC_dom_sf"/>
</dbReference>
<dbReference type="HAMAP" id="MF_00597">
    <property type="entry name" value="ADC"/>
    <property type="match status" value="1"/>
</dbReference>
<evidence type="ECO:0000256" key="4">
    <source>
        <dbReference type="HAMAP-Rule" id="MF_00597"/>
    </source>
</evidence>
<dbReference type="Proteomes" id="UP000029995">
    <property type="component" value="Unassembled WGS sequence"/>
</dbReference>
<keyword evidence="3 4" id="KW-0704">Schiff base</keyword>
<keyword evidence="2 4" id="KW-0456">Lyase</keyword>
<dbReference type="NCBIfam" id="NF002614">
    <property type="entry name" value="PRK02265.1"/>
    <property type="match status" value="1"/>
</dbReference>
<dbReference type="GO" id="GO:0047602">
    <property type="term" value="F:acetoacetate decarboxylase activity"/>
    <property type="evidence" value="ECO:0007669"/>
    <property type="project" value="UniProtKB-UniRule"/>
</dbReference>
<accession>A0A0A0D987</accession>
<evidence type="ECO:0000256" key="3">
    <source>
        <dbReference type="ARBA" id="ARBA00023270"/>
    </source>
</evidence>
<dbReference type="OrthoDB" id="1633687at2"/>
<sequence length="245" mass="27060">MDAETVRKTAFAMPLTSPAFPPGPYRFVDRQYFIIRYRTDPEALRRVVPEPLEIVEPVVNYEFIRMPDSTGFGDYTESGQVIPVRYQGQAGGYTHQMFLNDHPPIAGGRELWGFPKKLAQPTLAVETDTLVGTLNYGSIRIATGTMGYKHRTLDLAAEARGLAAPNFLLKIIPHVDGSPRICELVRYYLEDITIKGAWTGPAALDLYPHALAPIAELPVLEVLSAKHLVADLTLGLGSVVHDYLA</sequence>
<dbReference type="Gene3D" id="2.40.400.10">
    <property type="entry name" value="Acetoacetate decarboxylase-like"/>
    <property type="match status" value="1"/>
</dbReference>
<evidence type="ECO:0000313" key="5">
    <source>
        <dbReference type="EMBL" id="KGM34378.1"/>
    </source>
</evidence>
<feature type="active site" description="Schiff-base intermediate with acetoacetate" evidence="4">
    <location>
        <position position="116"/>
    </location>
</feature>
<evidence type="ECO:0000313" key="6">
    <source>
        <dbReference type="Proteomes" id="UP000029995"/>
    </source>
</evidence>
<protein>
    <recommendedName>
        <fullName evidence="4">Acetoacetate decarboxylase</fullName>
        <shortName evidence="4">AAD</shortName>
        <shortName evidence="4">ADC</shortName>
        <ecNumber evidence="4">4.1.1.4</ecNumber>
    </recommendedName>
</protein>
<dbReference type="RefSeq" id="WP_034835277.1">
    <property type="nucleotide sequence ID" value="NZ_JANX01000097.1"/>
</dbReference>
<comment type="caution">
    <text evidence="5">The sequence shown here is derived from an EMBL/GenBank/DDBJ whole genome shotgun (WGS) entry which is preliminary data.</text>
</comment>
<comment type="function">
    <text evidence="4">Catalyzes the conversion of acetoacetate to acetone and carbon dioxide.</text>
</comment>
<dbReference type="InterPro" id="IPR023653">
    <property type="entry name" value="Acetoacetate_decarboxylase_bac"/>
</dbReference>
<organism evidence="5 6">
    <name type="scientific">Inquilinus limosus MP06</name>
    <dbReference type="NCBI Taxonomy" id="1398085"/>
    <lineage>
        <taxon>Bacteria</taxon>
        <taxon>Pseudomonadati</taxon>
        <taxon>Pseudomonadota</taxon>
        <taxon>Alphaproteobacteria</taxon>
        <taxon>Rhodospirillales</taxon>
        <taxon>Rhodospirillaceae</taxon>
        <taxon>Inquilinus</taxon>
    </lineage>
</organism>
<evidence type="ECO:0000256" key="1">
    <source>
        <dbReference type="ARBA" id="ARBA00022793"/>
    </source>
</evidence>
<proteinExistence type="inferred from homology"/>
<evidence type="ECO:0000256" key="2">
    <source>
        <dbReference type="ARBA" id="ARBA00023239"/>
    </source>
</evidence>
<dbReference type="EC" id="4.1.1.4" evidence="4"/>